<dbReference type="EMBL" id="FOYM01000015">
    <property type="protein sequence ID" value="SFR07692.1"/>
    <property type="molecule type" value="Genomic_DNA"/>
</dbReference>
<accession>A0A1I6DQQ5</accession>
<organism evidence="1 2">
    <name type="scientific">Desulfoscipio geothermicus DSM 3669</name>
    <dbReference type="NCBI Taxonomy" id="1121426"/>
    <lineage>
        <taxon>Bacteria</taxon>
        <taxon>Bacillati</taxon>
        <taxon>Bacillota</taxon>
        <taxon>Clostridia</taxon>
        <taxon>Eubacteriales</taxon>
        <taxon>Desulfallaceae</taxon>
        <taxon>Desulfoscipio</taxon>
    </lineage>
</organism>
<protein>
    <submittedName>
        <fullName evidence="1">Uncharacterized protein</fullName>
    </submittedName>
</protein>
<name>A0A1I6DQQ5_9FIRM</name>
<gene>
    <name evidence="1" type="ORF">SAMN05660706_1159</name>
</gene>
<evidence type="ECO:0000313" key="1">
    <source>
        <dbReference type="EMBL" id="SFR07692.1"/>
    </source>
</evidence>
<proteinExistence type="predicted"/>
<evidence type="ECO:0000313" key="2">
    <source>
        <dbReference type="Proteomes" id="UP000199584"/>
    </source>
</evidence>
<dbReference type="PROSITE" id="PS51139">
    <property type="entry name" value="GTF2I"/>
    <property type="match status" value="1"/>
</dbReference>
<dbReference type="Proteomes" id="UP000199584">
    <property type="component" value="Unassembled WGS sequence"/>
</dbReference>
<reference evidence="2" key="1">
    <citation type="submission" date="2016-10" db="EMBL/GenBank/DDBJ databases">
        <authorList>
            <person name="Varghese N."/>
            <person name="Submissions S."/>
        </authorList>
    </citation>
    <scope>NUCLEOTIDE SEQUENCE [LARGE SCALE GENOMIC DNA]</scope>
    <source>
        <strain evidence="2">DSM 3669</strain>
    </source>
</reference>
<keyword evidence="2" id="KW-1185">Reference proteome</keyword>
<sequence>MTSEKKLAKLIDELLEEYMGTKYKRTDDNSLPATTAESPSINDNIEAKMNNRLSKNFFNNKYSDKYNAESAKQLPPGLVWVKNNEIHVQGLPGQNIFHPGT</sequence>
<dbReference type="STRING" id="39060.SAMN05660706_1159"/>
<dbReference type="AlphaFoldDB" id="A0A1I6DQQ5"/>
<dbReference type="InterPro" id="IPR004212">
    <property type="entry name" value="GTF2I"/>
</dbReference>
<dbReference type="RefSeq" id="WP_092483622.1">
    <property type="nucleotide sequence ID" value="NZ_FOYM01000015.1"/>
</dbReference>